<proteinExistence type="predicted"/>
<sequence>MHYVIKLKIHTKMFRSSPEMLRFKWRKRDEKLLFGVSNVFRREMEKKQELGVEVGGNPRVQTRETIYLVYVDRATLKCVVNRQIKCPGGDRAPVKLECVVEISGIGWGVLDHFLYYFSR</sequence>
<protein>
    <submittedName>
        <fullName evidence="1">Putative ovule protein</fullName>
    </submittedName>
</protein>
<dbReference type="AlphaFoldDB" id="A0A0V0I5A8"/>
<dbReference type="EMBL" id="GEDG01011311">
    <property type="protein sequence ID" value="JAP27305.1"/>
    <property type="molecule type" value="Transcribed_RNA"/>
</dbReference>
<evidence type="ECO:0000313" key="1">
    <source>
        <dbReference type="EMBL" id="JAP27305.1"/>
    </source>
</evidence>
<name>A0A0V0I5A8_SOLCH</name>
<accession>A0A0V0I5A8</accession>
<reference evidence="1" key="1">
    <citation type="submission" date="2015-12" db="EMBL/GenBank/DDBJ databases">
        <title>Gene expression during late stages of embryo sac development: a critical building block for successful pollen-pistil interactions.</title>
        <authorList>
            <person name="Liu Y."/>
            <person name="Joly V."/>
            <person name="Sabar M."/>
            <person name="Matton D.P."/>
        </authorList>
    </citation>
    <scope>NUCLEOTIDE SEQUENCE</scope>
</reference>
<organism evidence="1">
    <name type="scientific">Solanum chacoense</name>
    <name type="common">Chaco potato</name>
    <dbReference type="NCBI Taxonomy" id="4108"/>
    <lineage>
        <taxon>Eukaryota</taxon>
        <taxon>Viridiplantae</taxon>
        <taxon>Streptophyta</taxon>
        <taxon>Embryophyta</taxon>
        <taxon>Tracheophyta</taxon>
        <taxon>Spermatophyta</taxon>
        <taxon>Magnoliopsida</taxon>
        <taxon>eudicotyledons</taxon>
        <taxon>Gunneridae</taxon>
        <taxon>Pentapetalae</taxon>
        <taxon>asterids</taxon>
        <taxon>lamiids</taxon>
        <taxon>Solanales</taxon>
        <taxon>Solanaceae</taxon>
        <taxon>Solanoideae</taxon>
        <taxon>Solaneae</taxon>
        <taxon>Solanum</taxon>
    </lineage>
</organism>